<dbReference type="EMBL" id="KZ990163">
    <property type="protein sequence ID" value="RKP24547.1"/>
    <property type="molecule type" value="Genomic_DNA"/>
</dbReference>
<name>A0A4P9YWX1_9FUNG</name>
<dbReference type="Proteomes" id="UP000278143">
    <property type="component" value="Unassembled WGS sequence"/>
</dbReference>
<keyword evidence="2" id="KW-1185">Reference proteome</keyword>
<evidence type="ECO:0000313" key="1">
    <source>
        <dbReference type="EMBL" id="RKP24547.1"/>
    </source>
</evidence>
<evidence type="ECO:0000313" key="2">
    <source>
        <dbReference type="Proteomes" id="UP000278143"/>
    </source>
</evidence>
<reference evidence="2" key="1">
    <citation type="journal article" date="2018" name="Nat. Microbiol.">
        <title>Leveraging single-cell genomics to expand the fungal tree of life.</title>
        <authorList>
            <person name="Ahrendt S.R."/>
            <person name="Quandt C.A."/>
            <person name="Ciobanu D."/>
            <person name="Clum A."/>
            <person name="Salamov A."/>
            <person name="Andreopoulos B."/>
            <person name="Cheng J.F."/>
            <person name="Woyke T."/>
            <person name="Pelin A."/>
            <person name="Henrissat B."/>
            <person name="Reynolds N.K."/>
            <person name="Benny G.L."/>
            <person name="Smith M.E."/>
            <person name="James T.Y."/>
            <person name="Grigoriev I.V."/>
        </authorList>
    </citation>
    <scope>NUCLEOTIDE SEQUENCE [LARGE SCALE GENOMIC DNA]</scope>
    <source>
        <strain evidence="2">Benny S71-1</strain>
    </source>
</reference>
<sequence>MHAYEGRRLSMDVGGCDGRVCLDALDALDGLLDLDDLLDGLLVGGHRPTVRLLVYRLLDIYRAPSWPGMAGGAGHGVDRFDSERRRSDAAVGDDAPLPVDRVRAVFVDSVEADLLWPVVRDRLRLAELAELAEDVDWLLLLLLLLVCRVGVLACVARASDAAVGDVADGRRRVAPLLPVDAGGFTGVVGITGNKEWREGGSGNGSTAMYRHVQLHRFNSADNEKEEKRKEEEEEVPCRHLPLFSLDDGGGMCIVHSGVFVQPRCITCAVYR</sequence>
<proteinExistence type="predicted"/>
<organism evidence="1 2">
    <name type="scientific">Syncephalis pseudoplumigaleata</name>
    <dbReference type="NCBI Taxonomy" id="1712513"/>
    <lineage>
        <taxon>Eukaryota</taxon>
        <taxon>Fungi</taxon>
        <taxon>Fungi incertae sedis</taxon>
        <taxon>Zoopagomycota</taxon>
        <taxon>Zoopagomycotina</taxon>
        <taxon>Zoopagomycetes</taxon>
        <taxon>Zoopagales</taxon>
        <taxon>Piptocephalidaceae</taxon>
        <taxon>Syncephalis</taxon>
    </lineage>
</organism>
<protein>
    <submittedName>
        <fullName evidence="1">Uncharacterized protein</fullName>
    </submittedName>
</protein>
<accession>A0A4P9YWX1</accession>
<gene>
    <name evidence="1" type="ORF">SYNPS1DRAFT_29690</name>
</gene>
<dbReference type="AlphaFoldDB" id="A0A4P9YWX1"/>